<evidence type="ECO:0000313" key="3">
    <source>
        <dbReference type="Proteomes" id="UP000316626"/>
    </source>
</evidence>
<dbReference type="Proteomes" id="UP000316626">
    <property type="component" value="Unassembled WGS sequence"/>
</dbReference>
<keyword evidence="1" id="KW-0812">Transmembrane</keyword>
<feature type="transmembrane region" description="Helical" evidence="1">
    <location>
        <begin position="20"/>
        <end position="43"/>
    </location>
</feature>
<gene>
    <name evidence="2" type="ORF">FG384_09040</name>
</gene>
<reference evidence="2 3" key="1">
    <citation type="submission" date="2019-06" db="EMBL/GenBank/DDBJ databases">
        <title>Psychrobacillus vulpis sp. nov., a new species isolated from feces of a red fox that inhabits in The Tablas de Daimiel Natural Park, Albacete, Spain.</title>
        <authorList>
            <person name="Rodriguez M."/>
            <person name="Reina J.C."/>
            <person name="Bejar V."/>
            <person name="Llamas I."/>
        </authorList>
    </citation>
    <scope>NUCLEOTIDE SEQUENCE [LARGE SCALE GENOMIC DNA]</scope>
    <source>
        <strain evidence="2 3">Z8</strain>
    </source>
</reference>
<evidence type="ECO:0000256" key="1">
    <source>
        <dbReference type="SAM" id="Phobius"/>
    </source>
</evidence>
<dbReference type="AlphaFoldDB" id="A0A544TRR1"/>
<evidence type="ECO:0000313" key="2">
    <source>
        <dbReference type="EMBL" id="TQR20134.1"/>
    </source>
</evidence>
<feature type="transmembrane region" description="Helical" evidence="1">
    <location>
        <begin position="55"/>
        <end position="80"/>
    </location>
</feature>
<comment type="caution">
    <text evidence="2">The sequence shown here is derived from an EMBL/GenBank/DDBJ whole genome shotgun (WGS) entry which is preliminary data.</text>
</comment>
<dbReference type="InterPro" id="IPR021683">
    <property type="entry name" value="DUF3267"/>
</dbReference>
<name>A0A544TRR1_9BACI</name>
<organism evidence="2 3">
    <name type="scientific">Psychrobacillus vulpis</name>
    <dbReference type="NCBI Taxonomy" id="2325572"/>
    <lineage>
        <taxon>Bacteria</taxon>
        <taxon>Bacillati</taxon>
        <taxon>Bacillota</taxon>
        <taxon>Bacilli</taxon>
        <taxon>Bacillales</taxon>
        <taxon>Bacillaceae</taxon>
        <taxon>Psychrobacillus</taxon>
    </lineage>
</organism>
<keyword evidence="3" id="KW-1185">Reference proteome</keyword>
<dbReference type="Pfam" id="PF11667">
    <property type="entry name" value="DUF3267"/>
    <property type="match status" value="1"/>
</dbReference>
<keyword evidence="1" id="KW-1133">Transmembrane helix</keyword>
<sequence>MFMEIKEDVLSIIEIDLKKVAWSSLIMTVVTSIFGLLFYVLLYNGFEITFSILDFLLFLIGYVLLIVLHESFHLIGFWFFGRVPWSSMDYGVNLKLGIAYATTSIPLPNHAMKKALLLPFWMTGVAPMFIGYIIQSPMFVLLGAWLIAGAAGDFAMYKELRKYPADVLIKDDPEKPKLYILRKE</sequence>
<proteinExistence type="predicted"/>
<protein>
    <submittedName>
        <fullName evidence="2">DUF3267 domain-containing protein</fullName>
    </submittedName>
</protein>
<dbReference type="EMBL" id="VDGI01000008">
    <property type="protein sequence ID" value="TQR20134.1"/>
    <property type="molecule type" value="Genomic_DNA"/>
</dbReference>
<accession>A0A544TRR1</accession>
<dbReference type="OrthoDB" id="9789112at2"/>
<keyword evidence="1" id="KW-0472">Membrane</keyword>